<dbReference type="InterPro" id="IPR025540">
    <property type="entry name" value="FlK"/>
</dbReference>
<keyword evidence="4" id="KW-0808">Transferase</keyword>
<dbReference type="PANTHER" id="PTHR36934">
    <property type="entry name" value="BLR0278 PROTEIN"/>
    <property type="match status" value="1"/>
</dbReference>
<dbReference type="KEGG" id="cfer:D4Z93_12415"/>
<keyword evidence="5" id="KW-1185">Reference proteome</keyword>
<dbReference type="Proteomes" id="UP000266301">
    <property type="component" value="Chromosome"/>
</dbReference>
<protein>
    <submittedName>
        <fullName evidence="4">Dihydrolipoamide acyltransferase</fullName>
    </submittedName>
</protein>
<dbReference type="PANTHER" id="PTHR36934:SF1">
    <property type="entry name" value="THIOESTERASE DOMAIN-CONTAINING PROTEIN"/>
    <property type="match status" value="1"/>
</dbReference>
<dbReference type="CDD" id="cd03443">
    <property type="entry name" value="PaaI_thioesterase"/>
    <property type="match status" value="1"/>
</dbReference>
<feature type="binding site" evidence="2">
    <location>
        <position position="114"/>
    </location>
    <ligand>
        <name>substrate</name>
    </ligand>
</feature>
<feature type="active site" evidence="1">
    <location>
        <position position="70"/>
    </location>
</feature>
<proteinExistence type="predicted"/>
<accession>A0A386H688</accession>
<evidence type="ECO:0000256" key="1">
    <source>
        <dbReference type="PIRSR" id="PIRSR014972-1"/>
    </source>
</evidence>
<dbReference type="GO" id="GO:0016746">
    <property type="term" value="F:acyltransferase activity"/>
    <property type="evidence" value="ECO:0007669"/>
    <property type="project" value="UniProtKB-KW"/>
</dbReference>
<feature type="domain" description="Fluoroacetyl-CoA-specific thioesterase-like" evidence="3">
    <location>
        <begin position="17"/>
        <end position="119"/>
    </location>
</feature>
<organism evidence="4 5">
    <name type="scientific">Clostridium fermenticellae</name>
    <dbReference type="NCBI Taxonomy" id="2068654"/>
    <lineage>
        <taxon>Bacteria</taxon>
        <taxon>Bacillati</taxon>
        <taxon>Bacillota</taxon>
        <taxon>Clostridia</taxon>
        <taxon>Eubacteriales</taxon>
        <taxon>Clostridiaceae</taxon>
        <taxon>Clostridium</taxon>
    </lineage>
</organism>
<dbReference type="RefSeq" id="WP_119973962.1">
    <property type="nucleotide sequence ID" value="NZ_CP032416.1"/>
</dbReference>
<dbReference type="Gene3D" id="3.10.129.10">
    <property type="entry name" value="Hotdog Thioesterase"/>
    <property type="match status" value="1"/>
</dbReference>
<gene>
    <name evidence="4" type="ORF">D4Z93_12415</name>
</gene>
<feature type="binding site" evidence="2">
    <location>
        <position position="63"/>
    </location>
    <ligand>
        <name>substrate</name>
    </ligand>
</feature>
<evidence type="ECO:0000259" key="3">
    <source>
        <dbReference type="Pfam" id="PF22636"/>
    </source>
</evidence>
<keyword evidence="4" id="KW-0012">Acyltransferase</keyword>
<name>A0A386H688_9CLOT</name>
<reference evidence="4 5" key="1">
    <citation type="journal article" date="2019" name="Int. J. Syst. Evol. Microbiol.">
        <title>Clostridium fermenticellae sp. nov., isolated from the mud in a fermentation cellar for the production of the Chinese liquor, baijiu.</title>
        <authorList>
            <person name="Xu P.X."/>
            <person name="Chai L.J."/>
            <person name="Qiu T."/>
            <person name="Zhang X.J."/>
            <person name="Lu Z.M."/>
            <person name="Xiao C."/>
            <person name="Wang S.T."/>
            <person name="Shen C.H."/>
            <person name="Shi J.S."/>
            <person name="Xu Z.H."/>
        </authorList>
    </citation>
    <scope>NUCLEOTIDE SEQUENCE [LARGE SCALE GENOMIC DNA]</scope>
    <source>
        <strain evidence="4 5">JN500901</strain>
    </source>
</reference>
<dbReference type="Pfam" id="PF22636">
    <property type="entry name" value="FlK"/>
    <property type="match status" value="1"/>
</dbReference>
<feature type="active site" evidence="1">
    <location>
        <position position="36"/>
    </location>
</feature>
<dbReference type="InterPro" id="IPR029069">
    <property type="entry name" value="HotDog_dom_sf"/>
</dbReference>
<dbReference type="PIRSF" id="PIRSF014972">
    <property type="entry name" value="FlK"/>
    <property type="match status" value="1"/>
</dbReference>
<dbReference type="AlphaFoldDB" id="A0A386H688"/>
<evidence type="ECO:0000313" key="5">
    <source>
        <dbReference type="Proteomes" id="UP000266301"/>
    </source>
</evidence>
<feature type="binding site" evidence="2">
    <location>
        <position position="63"/>
    </location>
    <ligand>
        <name>CoA</name>
        <dbReference type="ChEBI" id="CHEBI:57287"/>
    </ligand>
</feature>
<feature type="active site" evidence="1">
    <location>
        <position position="44"/>
    </location>
</feature>
<dbReference type="InterPro" id="IPR054485">
    <property type="entry name" value="FlK-like_dom"/>
</dbReference>
<evidence type="ECO:0000313" key="4">
    <source>
        <dbReference type="EMBL" id="AYD41271.1"/>
    </source>
</evidence>
<sequence>MEFNLKEGMTSAKEMQVTENDLASKMGSGVLDVFATPAMITLMEETSRSCVDLHLPCGYTTVGIELNVKHLKSTPLGMKVRCEAVLTKIDRKALTFKVEVWDESEKVGEGMHSRYIVNSDKFMEKTSNKKNL</sequence>
<dbReference type="SUPFAM" id="SSF54637">
    <property type="entry name" value="Thioesterase/thiol ester dehydrase-isomerase"/>
    <property type="match status" value="1"/>
</dbReference>
<dbReference type="OrthoDB" id="6902891at2"/>
<evidence type="ECO:0000256" key="2">
    <source>
        <dbReference type="PIRSR" id="PIRSR014972-2"/>
    </source>
</evidence>
<dbReference type="EMBL" id="CP032416">
    <property type="protein sequence ID" value="AYD41271.1"/>
    <property type="molecule type" value="Genomic_DNA"/>
</dbReference>